<sequence length="842" mass="94786">MARRNVSGVTMEGITSGVVNICHKELVPISLNNSAFFWKLARPRNKNDPMFGYYNAPYYSVQLASIIFVIHILSHILKSLHLPRFSLELLAGILAGQGLRLWLPVFTVPLNSIKGLDTLGNVSLMCYAFLMGLEIDLSTLRHIGQQALYTGLSGMVLPLLIGFIQFFILAANSRYLKFFASKFWENLAPVKLTGAIFWPVTLTVTSFSDLARILSDTKLLHTGIGKLALSSSIVSELTTWILLIIALMLNSDTLNPLYLLPIVTFLIASWFFIRPAVTWILRYAEKTNNTSLLNFFIWSGITMSSIITDACGANFIIGPFVFGLIIPNENVATLIMEKFEDYVRGILIPIFFMHNGIRTDLSSLLNPVYNTHLYTIFLLIVIAWLAKFASTFIFSKLARKTTGEAFTLGVLMNTKGVLALIVINSGRNNQGFNTLMFVVLILSVLVMSITVIPFTRAANKSKKRSNKINRRTMESNKLDSELRVLTCIHSTRNLSGMINLLEHSNANKQYPISVFALNLVQLTDRRATTMLIVHDHNNQNNFHNTFEGSGQKLSYQDEDSKTILKTFESLENRGSSVSTQTLTVVSPYTTMHDDINCLGEDKHVTLILIPFHKQADVYRRLQDGNLNWRTVNKNLMYTSTCSVGIIVDRGLGYKENTTTQPQVSFVVIFIGGADDREALALGWRMAKSPNVNLTILRLIPTNDVNYHNDIDCEYKEERALDEGEGEGATMTSKKDETEVDNEYVNEFRFRTMHDKNIKYIEKEVKTGEEVIRIIGRVVPSCDLYILGQRKNVASSVMMGLLEWMEFDELGILGDTLLSSDFAEHSSLLVVKQHYMSGMPRQK</sequence>
<dbReference type="GO" id="GO:0016020">
    <property type="term" value="C:membrane"/>
    <property type="evidence" value="ECO:0007669"/>
    <property type="project" value="UniProtKB-SubCell"/>
</dbReference>
<dbReference type="GO" id="GO:0006885">
    <property type="term" value="P:regulation of pH"/>
    <property type="evidence" value="ECO:0007669"/>
    <property type="project" value="TreeGrafter"/>
</dbReference>
<dbReference type="InterPro" id="IPR050794">
    <property type="entry name" value="CPA2_transporter"/>
</dbReference>
<dbReference type="InterPro" id="IPR038770">
    <property type="entry name" value="Na+/solute_symporter_sf"/>
</dbReference>
<dbReference type="GO" id="GO:0015297">
    <property type="term" value="F:antiporter activity"/>
    <property type="evidence" value="ECO:0007669"/>
    <property type="project" value="InterPro"/>
</dbReference>
<dbReference type="InterPro" id="IPR006153">
    <property type="entry name" value="Cation/H_exchanger_TM"/>
</dbReference>
<feature type="transmembrane region" description="Helical" evidence="10">
    <location>
        <begin position="56"/>
        <end position="77"/>
    </location>
</feature>
<keyword evidence="4 10" id="KW-0812">Transmembrane</keyword>
<evidence type="ECO:0000256" key="6">
    <source>
        <dbReference type="ARBA" id="ARBA00022989"/>
    </source>
</evidence>
<dbReference type="Proteomes" id="UP001497516">
    <property type="component" value="Chromosome 4"/>
</dbReference>
<dbReference type="PANTHER" id="PTHR32468:SF74">
    <property type="entry name" value="CATION_H(+) ANTIPORTER 21-RELATED"/>
    <property type="match status" value="1"/>
</dbReference>
<evidence type="ECO:0000256" key="10">
    <source>
        <dbReference type="SAM" id="Phobius"/>
    </source>
</evidence>
<feature type="transmembrane region" description="Helical" evidence="10">
    <location>
        <begin position="406"/>
        <end position="423"/>
    </location>
</feature>
<keyword evidence="3" id="KW-0633">Potassium transport</keyword>
<keyword evidence="8 10" id="KW-0472">Membrane</keyword>
<evidence type="ECO:0000313" key="14">
    <source>
        <dbReference type="EMBL" id="CAL1380362.1"/>
    </source>
</evidence>
<gene>
    <name evidence="14" type="ORF">LTRI10_LOCUS21813</name>
</gene>
<dbReference type="Pfam" id="PF23256">
    <property type="entry name" value="CHX17_2nd"/>
    <property type="match status" value="1"/>
</dbReference>
<evidence type="ECO:0000256" key="4">
    <source>
        <dbReference type="ARBA" id="ARBA00022692"/>
    </source>
</evidence>
<dbReference type="InterPro" id="IPR057290">
    <property type="entry name" value="CHX17_C"/>
</dbReference>
<feature type="domain" description="Cation/H(+) antiporter C-terminal" evidence="13">
    <location>
        <begin position="663"/>
        <end position="698"/>
    </location>
</feature>
<feature type="transmembrane region" description="Helical" evidence="10">
    <location>
        <begin position="118"/>
        <end position="135"/>
    </location>
</feature>
<dbReference type="EMBL" id="OZ034817">
    <property type="protein sequence ID" value="CAL1380362.1"/>
    <property type="molecule type" value="Genomic_DNA"/>
</dbReference>
<keyword evidence="2" id="KW-0813">Transport</keyword>
<reference evidence="14 15" key="1">
    <citation type="submission" date="2024-04" db="EMBL/GenBank/DDBJ databases">
        <authorList>
            <person name="Fracassetti M."/>
        </authorList>
    </citation>
    <scope>NUCLEOTIDE SEQUENCE [LARGE SCALE GENOMIC DNA]</scope>
</reference>
<dbReference type="AlphaFoldDB" id="A0AAV2E3W4"/>
<keyword evidence="15" id="KW-1185">Reference proteome</keyword>
<evidence type="ECO:0000256" key="7">
    <source>
        <dbReference type="ARBA" id="ARBA00023065"/>
    </source>
</evidence>
<dbReference type="GO" id="GO:1902600">
    <property type="term" value="P:proton transmembrane transport"/>
    <property type="evidence" value="ECO:0007669"/>
    <property type="project" value="InterPro"/>
</dbReference>
<keyword evidence="6 10" id="KW-1133">Transmembrane helix</keyword>
<protein>
    <recommendedName>
        <fullName evidence="16">Cation/H+ exchanger domain-containing protein</fullName>
    </recommendedName>
</protein>
<feature type="domain" description="Cation/H+ exchanger transmembrane" evidence="11">
    <location>
        <begin position="67"/>
        <end position="454"/>
    </location>
</feature>
<evidence type="ECO:0000259" key="11">
    <source>
        <dbReference type="Pfam" id="PF00999"/>
    </source>
</evidence>
<evidence type="ECO:0000256" key="5">
    <source>
        <dbReference type="ARBA" id="ARBA00022958"/>
    </source>
</evidence>
<keyword evidence="7" id="KW-0406">Ion transport</keyword>
<name>A0AAV2E3W4_9ROSI</name>
<accession>A0AAV2E3W4</accession>
<evidence type="ECO:0000256" key="2">
    <source>
        <dbReference type="ARBA" id="ARBA00022448"/>
    </source>
</evidence>
<dbReference type="Gene3D" id="1.20.1530.20">
    <property type="match status" value="1"/>
</dbReference>
<dbReference type="InterPro" id="IPR057291">
    <property type="entry name" value="CHX17_2nd"/>
</dbReference>
<proteinExistence type="inferred from homology"/>
<keyword evidence="5" id="KW-0630">Potassium</keyword>
<feature type="domain" description="Cation/H(+) antiporter central" evidence="12">
    <location>
        <begin position="514"/>
        <end position="653"/>
    </location>
</feature>
<evidence type="ECO:0000259" key="12">
    <source>
        <dbReference type="Pfam" id="PF23256"/>
    </source>
</evidence>
<evidence type="ECO:0000256" key="9">
    <source>
        <dbReference type="ARBA" id="ARBA00038341"/>
    </source>
</evidence>
<feature type="transmembrane region" description="Helical" evidence="10">
    <location>
        <begin position="227"/>
        <end position="249"/>
    </location>
</feature>
<evidence type="ECO:0000313" key="15">
    <source>
        <dbReference type="Proteomes" id="UP001497516"/>
    </source>
</evidence>
<dbReference type="Pfam" id="PF23259">
    <property type="entry name" value="CHX17_C"/>
    <property type="match status" value="1"/>
</dbReference>
<evidence type="ECO:0000256" key="1">
    <source>
        <dbReference type="ARBA" id="ARBA00004141"/>
    </source>
</evidence>
<organism evidence="14 15">
    <name type="scientific">Linum trigynum</name>
    <dbReference type="NCBI Taxonomy" id="586398"/>
    <lineage>
        <taxon>Eukaryota</taxon>
        <taxon>Viridiplantae</taxon>
        <taxon>Streptophyta</taxon>
        <taxon>Embryophyta</taxon>
        <taxon>Tracheophyta</taxon>
        <taxon>Spermatophyta</taxon>
        <taxon>Magnoliopsida</taxon>
        <taxon>eudicotyledons</taxon>
        <taxon>Gunneridae</taxon>
        <taxon>Pentapetalae</taxon>
        <taxon>rosids</taxon>
        <taxon>fabids</taxon>
        <taxon>Malpighiales</taxon>
        <taxon>Linaceae</taxon>
        <taxon>Linum</taxon>
    </lineage>
</organism>
<evidence type="ECO:0008006" key="16">
    <source>
        <dbReference type="Google" id="ProtNLM"/>
    </source>
</evidence>
<feature type="transmembrane region" description="Helical" evidence="10">
    <location>
        <begin position="293"/>
        <end position="326"/>
    </location>
</feature>
<feature type="transmembrane region" description="Helical" evidence="10">
    <location>
        <begin position="192"/>
        <end position="215"/>
    </location>
</feature>
<comment type="similarity">
    <text evidence="9">Belongs to the monovalent cation:proton antiporter 2 (CPA2) transporter (TC 2.A.37) family. CHX (TC 2.A.37.4) subfamily.</text>
</comment>
<dbReference type="GO" id="GO:0006813">
    <property type="term" value="P:potassium ion transport"/>
    <property type="evidence" value="ECO:0007669"/>
    <property type="project" value="UniProtKB-KW"/>
</dbReference>
<feature type="transmembrane region" description="Helical" evidence="10">
    <location>
        <begin position="373"/>
        <end position="394"/>
    </location>
</feature>
<comment type="subcellular location">
    <subcellularLocation>
        <location evidence="1">Membrane</location>
        <topology evidence="1">Multi-pass membrane protein</topology>
    </subcellularLocation>
</comment>
<evidence type="ECO:0000259" key="13">
    <source>
        <dbReference type="Pfam" id="PF23259"/>
    </source>
</evidence>
<evidence type="ECO:0000256" key="3">
    <source>
        <dbReference type="ARBA" id="ARBA00022538"/>
    </source>
</evidence>
<evidence type="ECO:0000256" key="8">
    <source>
        <dbReference type="ARBA" id="ARBA00023136"/>
    </source>
</evidence>
<dbReference type="Pfam" id="PF00999">
    <property type="entry name" value="Na_H_Exchanger"/>
    <property type="match status" value="1"/>
</dbReference>
<feature type="transmembrane region" description="Helical" evidence="10">
    <location>
        <begin position="147"/>
        <end position="172"/>
    </location>
</feature>
<dbReference type="PANTHER" id="PTHR32468">
    <property type="entry name" value="CATION/H + ANTIPORTER"/>
    <property type="match status" value="1"/>
</dbReference>
<dbReference type="GO" id="GO:0012505">
    <property type="term" value="C:endomembrane system"/>
    <property type="evidence" value="ECO:0007669"/>
    <property type="project" value="TreeGrafter"/>
</dbReference>
<feature type="transmembrane region" description="Helical" evidence="10">
    <location>
        <begin position="255"/>
        <end position="273"/>
    </location>
</feature>
<feature type="transmembrane region" description="Helical" evidence="10">
    <location>
        <begin position="435"/>
        <end position="455"/>
    </location>
</feature>